<keyword evidence="1" id="KW-0812">Transmembrane</keyword>
<feature type="transmembrane region" description="Helical" evidence="1">
    <location>
        <begin position="167"/>
        <end position="186"/>
    </location>
</feature>
<feature type="transmembrane region" description="Helical" evidence="1">
    <location>
        <begin position="109"/>
        <end position="129"/>
    </location>
</feature>
<proteinExistence type="predicted"/>
<dbReference type="EMBL" id="HBFQ01053977">
    <property type="protein sequence ID" value="CAD8864029.1"/>
    <property type="molecule type" value="Transcribed_RNA"/>
</dbReference>
<feature type="transmembrane region" description="Helical" evidence="1">
    <location>
        <begin position="75"/>
        <end position="97"/>
    </location>
</feature>
<gene>
    <name evidence="2" type="ORF">NSCI0253_LOCUS38384</name>
</gene>
<dbReference type="AlphaFoldDB" id="A0A7S1AST3"/>
<evidence type="ECO:0000256" key="1">
    <source>
        <dbReference type="SAM" id="Phobius"/>
    </source>
</evidence>
<keyword evidence="1" id="KW-0472">Membrane</keyword>
<protein>
    <submittedName>
        <fullName evidence="2">Uncharacterized protein</fullName>
    </submittedName>
</protein>
<reference evidence="2" key="1">
    <citation type="submission" date="2021-01" db="EMBL/GenBank/DDBJ databases">
        <authorList>
            <person name="Corre E."/>
            <person name="Pelletier E."/>
            <person name="Niang G."/>
            <person name="Scheremetjew M."/>
            <person name="Finn R."/>
            <person name="Kale V."/>
            <person name="Holt S."/>
            <person name="Cochrane G."/>
            <person name="Meng A."/>
            <person name="Brown T."/>
            <person name="Cohen L."/>
        </authorList>
    </citation>
    <scope>NUCLEOTIDE SEQUENCE</scope>
</reference>
<name>A0A7S1AST3_NOCSC</name>
<evidence type="ECO:0000313" key="2">
    <source>
        <dbReference type="EMBL" id="CAD8864029.1"/>
    </source>
</evidence>
<feature type="transmembrane region" description="Helical" evidence="1">
    <location>
        <begin position="198"/>
        <end position="219"/>
    </location>
</feature>
<accession>A0A7S1AST3</accession>
<organism evidence="2">
    <name type="scientific">Noctiluca scintillans</name>
    <name type="common">Sea sparkle</name>
    <name type="synonym">Red tide dinoflagellate</name>
    <dbReference type="NCBI Taxonomy" id="2966"/>
    <lineage>
        <taxon>Eukaryota</taxon>
        <taxon>Sar</taxon>
        <taxon>Alveolata</taxon>
        <taxon>Dinophyceae</taxon>
        <taxon>Noctilucales</taxon>
        <taxon>Noctilucaceae</taxon>
        <taxon>Noctiluca</taxon>
    </lineage>
</organism>
<keyword evidence="1" id="KW-1133">Transmembrane helix</keyword>
<sequence>MGAGAAKAKSYVRIDSGSPVHVDDSFPSTHPFSVCPNLIPNFAKFFTYSDPVMGDLENDPRCSTDNTLMRRLNLVSTYIVIAALLASLAWSAVLSVTPQDGDVWSWLEFLALLLFVLVTALNLFCVVILTQQLYLVSRLAAAGSMGFELGVILFLNPNYTLARHFAISSFEAGLPIFVVAMSLMVYQFINPFGDKRPVAILAVILLWALSAVMFFVRFIQKRRFNALRQSMKDNVSPLLDAVRSVNERNVDM</sequence>